<dbReference type="GO" id="GO:0004674">
    <property type="term" value="F:protein serine/threonine kinase activity"/>
    <property type="evidence" value="ECO:0007669"/>
    <property type="project" value="UniProtKB-EC"/>
</dbReference>
<keyword evidence="8" id="KW-0812">Transmembrane</keyword>
<keyword evidence="11" id="KW-1185">Reference proteome</keyword>
<accession>A0A4P6JMN0</accession>
<dbReference type="SUPFAM" id="SSF56112">
    <property type="entry name" value="Protein kinase-like (PK-like)"/>
    <property type="match status" value="1"/>
</dbReference>
<dbReference type="Gene3D" id="1.10.510.10">
    <property type="entry name" value="Transferase(Phosphotransferase) domain 1"/>
    <property type="match status" value="1"/>
</dbReference>
<feature type="transmembrane region" description="Helical" evidence="8">
    <location>
        <begin position="372"/>
        <end position="391"/>
    </location>
</feature>
<dbReference type="InterPro" id="IPR017441">
    <property type="entry name" value="Protein_kinase_ATP_BS"/>
</dbReference>
<sequence>MSAALVCDFCGTTLPDQSSFCPQCGKAMHVLQAQGGASVDSGSLLQQRYRLLEKVGEGGFAFVYKARDEQRHGKLVAVKQINLAAMSAQEKIEATDTYNREITLLSALYHKSLPRLYDHFTDPEHWYIVMDYIAGETLEDRLAKFPGGRLPLRDVVSIGLALCNVLNYLHTQDPPIIFRDVKPANIMLTRTNHVYLIDFGIARRYREGSRRDTGVLGSPGYAAPEQYGKAQTTPQSDVYGLGATLQTLITGKEPLDIHMTGIPSDCPIPPLLRQLLAHMLERDPALRLASMQEAQHALKSLQQALGVPPLWISLPGLLLLGTFIYTHGQAASGVISFLVVAATLFFSRLAYYKNEIFQSLSPKERILFWARFMFGLFLWATFGATLGYEFFHAELWVAMALLAIGILVLLPNTWLVGSYLHRFVAWLRAKRKSQVVEPQKQTQP</sequence>
<dbReference type="Gene3D" id="3.30.200.20">
    <property type="entry name" value="Phosphorylase Kinase, domain 1"/>
    <property type="match status" value="1"/>
</dbReference>
<dbReference type="GO" id="GO:0005524">
    <property type="term" value="F:ATP binding"/>
    <property type="evidence" value="ECO:0007669"/>
    <property type="project" value="UniProtKB-UniRule"/>
</dbReference>
<evidence type="ECO:0000313" key="11">
    <source>
        <dbReference type="Proteomes" id="UP000290365"/>
    </source>
</evidence>
<proteinExistence type="inferred from homology"/>
<evidence type="ECO:0000256" key="1">
    <source>
        <dbReference type="ARBA" id="ARBA00010886"/>
    </source>
</evidence>
<feature type="transmembrane region" description="Helical" evidence="8">
    <location>
        <begin position="331"/>
        <end position="351"/>
    </location>
</feature>
<evidence type="ECO:0000256" key="7">
    <source>
        <dbReference type="PROSITE-ProRule" id="PRU10141"/>
    </source>
</evidence>
<dbReference type="EMBL" id="CP035758">
    <property type="protein sequence ID" value="QBD76494.1"/>
    <property type="molecule type" value="Genomic_DNA"/>
</dbReference>
<evidence type="ECO:0000256" key="3">
    <source>
        <dbReference type="ARBA" id="ARBA00022679"/>
    </source>
</evidence>
<dbReference type="SMART" id="SM00220">
    <property type="entry name" value="S_TKc"/>
    <property type="match status" value="1"/>
</dbReference>
<dbReference type="PROSITE" id="PS50011">
    <property type="entry name" value="PROTEIN_KINASE_DOM"/>
    <property type="match status" value="1"/>
</dbReference>
<dbReference type="InterPro" id="IPR011009">
    <property type="entry name" value="Kinase-like_dom_sf"/>
</dbReference>
<dbReference type="Proteomes" id="UP000290365">
    <property type="component" value="Chromosome"/>
</dbReference>
<keyword evidence="3" id="KW-0808">Transferase</keyword>
<protein>
    <recommendedName>
        <fullName evidence="2">non-specific serine/threonine protein kinase</fullName>
        <ecNumber evidence="2">2.7.11.1</ecNumber>
    </recommendedName>
</protein>
<dbReference type="RefSeq" id="WP_129887332.1">
    <property type="nucleotide sequence ID" value="NZ_CP035758.1"/>
</dbReference>
<dbReference type="PANTHER" id="PTHR43671:SF13">
    <property type="entry name" value="SERINE_THREONINE-PROTEIN KINASE NEK2"/>
    <property type="match status" value="1"/>
</dbReference>
<feature type="binding site" evidence="7">
    <location>
        <position position="79"/>
    </location>
    <ligand>
        <name>ATP</name>
        <dbReference type="ChEBI" id="CHEBI:30616"/>
    </ligand>
</feature>
<dbReference type="EC" id="2.7.11.1" evidence="2"/>
<dbReference type="InterPro" id="IPR000719">
    <property type="entry name" value="Prot_kinase_dom"/>
</dbReference>
<evidence type="ECO:0000256" key="5">
    <source>
        <dbReference type="ARBA" id="ARBA00022777"/>
    </source>
</evidence>
<dbReference type="PANTHER" id="PTHR43671">
    <property type="entry name" value="SERINE/THREONINE-PROTEIN KINASE NEK"/>
    <property type="match status" value="1"/>
</dbReference>
<evidence type="ECO:0000256" key="8">
    <source>
        <dbReference type="SAM" id="Phobius"/>
    </source>
</evidence>
<dbReference type="OrthoDB" id="136279at2"/>
<keyword evidence="6 7" id="KW-0067">ATP-binding</keyword>
<dbReference type="PROSITE" id="PS00107">
    <property type="entry name" value="PROTEIN_KINASE_ATP"/>
    <property type="match status" value="1"/>
</dbReference>
<dbReference type="AlphaFoldDB" id="A0A4P6JMN0"/>
<evidence type="ECO:0000313" key="10">
    <source>
        <dbReference type="EMBL" id="QBD76494.1"/>
    </source>
</evidence>
<evidence type="ECO:0000256" key="6">
    <source>
        <dbReference type="ARBA" id="ARBA00022840"/>
    </source>
</evidence>
<organism evidence="10 11">
    <name type="scientific">Ktedonosporobacter rubrisoli</name>
    <dbReference type="NCBI Taxonomy" id="2509675"/>
    <lineage>
        <taxon>Bacteria</taxon>
        <taxon>Bacillati</taxon>
        <taxon>Chloroflexota</taxon>
        <taxon>Ktedonobacteria</taxon>
        <taxon>Ktedonobacterales</taxon>
        <taxon>Ktedonosporobacteraceae</taxon>
        <taxon>Ktedonosporobacter</taxon>
    </lineage>
</organism>
<comment type="similarity">
    <text evidence="1">Belongs to the protein kinase superfamily. NEK Ser/Thr protein kinase family. NIMA subfamily.</text>
</comment>
<feature type="transmembrane region" description="Helical" evidence="8">
    <location>
        <begin position="397"/>
        <end position="420"/>
    </location>
</feature>
<name>A0A4P6JMN0_KTERU</name>
<evidence type="ECO:0000259" key="9">
    <source>
        <dbReference type="PROSITE" id="PS50011"/>
    </source>
</evidence>
<dbReference type="CDD" id="cd14014">
    <property type="entry name" value="STKc_PknB_like"/>
    <property type="match status" value="1"/>
</dbReference>
<dbReference type="Pfam" id="PF00069">
    <property type="entry name" value="Pkinase"/>
    <property type="match status" value="1"/>
</dbReference>
<keyword evidence="8" id="KW-1133">Transmembrane helix</keyword>
<dbReference type="InterPro" id="IPR050660">
    <property type="entry name" value="NEK_Ser/Thr_kinase"/>
</dbReference>
<keyword evidence="5" id="KW-0418">Kinase</keyword>
<dbReference type="KEGG" id="kbs:EPA93_10925"/>
<gene>
    <name evidence="10" type="ORF">EPA93_10925</name>
</gene>
<evidence type="ECO:0000256" key="2">
    <source>
        <dbReference type="ARBA" id="ARBA00012513"/>
    </source>
</evidence>
<evidence type="ECO:0000256" key="4">
    <source>
        <dbReference type="ARBA" id="ARBA00022741"/>
    </source>
</evidence>
<reference evidence="10 11" key="1">
    <citation type="submission" date="2019-01" db="EMBL/GenBank/DDBJ databases">
        <title>Ktedonosporobacter rubrisoli SCAWS-G2.</title>
        <authorList>
            <person name="Huang Y."/>
            <person name="Yan B."/>
        </authorList>
    </citation>
    <scope>NUCLEOTIDE SEQUENCE [LARGE SCALE GENOMIC DNA]</scope>
    <source>
        <strain evidence="10 11">SCAWS-G2</strain>
    </source>
</reference>
<feature type="domain" description="Protein kinase" evidence="9">
    <location>
        <begin position="49"/>
        <end position="299"/>
    </location>
</feature>
<keyword evidence="4 7" id="KW-0547">Nucleotide-binding</keyword>
<keyword evidence="8" id="KW-0472">Membrane</keyword>